<organism evidence="2">
    <name type="scientific">Lysobacter firmicutimachus</name>
    <dbReference type="NCBI Taxonomy" id="1792846"/>
    <lineage>
        <taxon>Bacteria</taxon>
        <taxon>Pseudomonadati</taxon>
        <taxon>Pseudomonadota</taxon>
        <taxon>Gammaproteobacteria</taxon>
        <taxon>Lysobacterales</taxon>
        <taxon>Lysobacteraceae</taxon>
        <taxon>Lysobacter</taxon>
    </lineage>
</organism>
<name>A0AAU8MNS3_9GAMM</name>
<accession>A0AAU8MNS3</accession>
<dbReference type="RefSeq" id="WP_363796727.1">
    <property type="nucleotide sequence ID" value="NZ_CP159925.1"/>
</dbReference>
<dbReference type="EMBL" id="CP159925">
    <property type="protein sequence ID" value="XCO73825.1"/>
    <property type="molecule type" value="Genomic_DNA"/>
</dbReference>
<protein>
    <submittedName>
        <fullName evidence="2">Beta-L-arabinofuranosidase domain-containing protein</fullName>
    </submittedName>
</protein>
<dbReference type="Pfam" id="PF07944">
    <property type="entry name" value="Beta-AFase-like_GH127_cat"/>
    <property type="match status" value="1"/>
</dbReference>
<dbReference type="SUPFAM" id="SSF48208">
    <property type="entry name" value="Six-hairpin glycosidases"/>
    <property type="match status" value="1"/>
</dbReference>
<reference evidence="2" key="1">
    <citation type="submission" date="2024-06" db="EMBL/GenBank/DDBJ databases">
        <authorList>
            <person name="Li S."/>
        </authorList>
    </citation>
    <scope>NUCLEOTIDE SEQUENCE</scope>
    <source>
        <strain evidence="2">SR10</strain>
    </source>
</reference>
<dbReference type="InterPro" id="IPR012878">
    <property type="entry name" value="Beta-AFase-like_GH127_cat"/>
</dbReference>
<dbReference type="Gene3D" id="1.50.10.20">
    <property type="match status" value="1"/>
</dbReference>
<dbReference type="GO" id="GO:0005975">
    <property type="term" value="P:carbohydrate metabolic process"/>
    <property type="evidence" value="ECO:0007669"/>
    <property type="project" value="InterPro"/>
</dbReference>
<dbReference type="InterPro" id="IPR008928">
    <property type="entry name" value="6-hairpin_glycosidase_sf"/>
</dbReference>
<evidence type="ECO:0000259" key="1">
    <source>
        <dbReference type="Pfam" id="PF07944"/>
    </source>
</evidence>
<sequence>MKHLLWFAQVALHADRDRLNAGRHPTRTPQEHLAAAAQWLLRAQQATDDDGVAHSYDARRNRWIASYPETTGYVIPTLCDYADYGGDPRYRDAALRMARWEVAVQQPDGGVRAGTMATRPAVSTVFNTGQVLFGLERALRETGEPLFRDALVRAADWLLQAQDPDGCWRRFQSPLTTTRRATYNTRTAFGLVRAYQATADARYLQAADRNVAWALSTAHANGWLPDNCLGRHRDDRALTHTIAYALRGFLEVGAATGNRGYLDQARRMARAMAQAQAADGSLPGYCDPQWRGAVAWTCVTGNSQMAVNWLRLAQIDGDERWIAHAVAANRYNMSLQHLATANDNVRGALKGSHPLGAAYMPWRYPNWATKFFMDALMLETRPPNAAPAG</sequence>
<proteinExistence type="predicted"/>
<gene>
    <name evidence="2" type="ORF">ABU614_15705</name>
</gene>
<dbReference type="AlphaFoldDB" id="A0AAU8MNS3"/>
<dbReference type="SUPFAM" id="SSF48239">
    <property type="entry name" value="Terpenoid cyclases/Protein prenyltransferases"/>
    <property type="match status" value="1"/>
</dbReference>
<evidence type="ECO:0000313" key="2">
    <source>
        <dbReference type="EMBL" id="XCO73825.1"/>
    </source>
</evidence>
<feature type="domain" description="Non-reducing end beta-L-arabinofuranosidase-like GH127 catalytic" evidence="1">
    <location>
        <begin position="70"/>
        <end position="274"/>
    </location>
</feature>
<dbReference type="InterPro" id="IPR008930">
    <property type="entry name" value="Terpenoid_cyclase/PrenylTrfase"/>
</dbReference>